<dbReference type="PANTHER" id="PTHR31297">
    <property type="entry name" value="GLUCAN ENDO-1,6-BETA-GLUCOSIDASE B"/>
    <property type="match status" value="1"/>
</dbReference>
<dbReference type="AlphaFoldDB" id="A0A136WEG7"/>
<dbReference type="InterPro" id="IPR050386">
    <property type="entry name" value="Glycosyl_hydrolase_5"/>
</dbReference>
<dbReference type="Pfam" id="PF00150">
    <property type="entry name" value="Cellulase"/>
    <property type="match status" value="1"/>
</dbReference>
<proteinExistence type="inferred from homology"/>
<evidence type="ECO:0000256" key="7">
    <source>
        <dbReference type="RuleBase" id="RU361153"/>
    </source>
</evidence>
<keyword evidence="6" id="KW-0624">Polysaccharide degradation</keyword>
<feature type="signal peptide" evidence="8">
    <location>
        <begin position="1"/>
        <end position="18"/>
    </location>
</feature>
<feature type="chain" id="PRO_5039023350" evidence="8">
    <location>
        <begin position="19"/>
        <end position="552"/>
    </location>
</feature>
<dbReference type="GO" id="GO:0030245">
    <property type="term" value="P:cellulose catabolic process"/>
    <property type="evidence" value="ECO:0007669"/>
    <property type="project" value="UniProtKB-KW"/>
</dbReference>
<evidence type="ECO:0000256" key="4">
    <source>
        <dbReference type="ARBA" id="ARBA00023277"/>
    </source>
</evidence>
<accession>A0A136WEG7</accession>
<evidence type="ECO:0000256" key="1">
    <source>
        <dbReference type="ARBA" id="ARBA00005641"/>
    </source>
</evidence>
<organism evidence="10 11">
    <name type="scientific">Anaerotignum neopropionicum</name>
    <dbReference type="NCBI Taxonomy" id="36847"/>
    <lineage>
        <taxon>Bacteria</taxon>
        <taxon>Bacillati</taxon>
        <taxon>Bacillota</taxon>
        <taxon>Clostridia</taxon>
        <taxon>Lachnospirales</taxon>
        <taxon>Anaerotignaceae</taxon>
        <taxon>Anaerotignum</taxon>
    </lineage>
</organism>
<sequence length="552" mass="62740">MKKTVVFLLMLCLVLPLASCTTNTESPTASPTPANARIEKTVVQNQADNYQPIREIGAFNQDIITLELLSACTLGEVDKAALPYWNGYILENKISVNFESENWWNEYTPGPYYFLEDEIKYLNENGFNCARVLYSLSFLGNPSNPDEINVSQLEQLDELIAWGAKYNIHIMLSITGVPNKWNTSWEEEGVQSNDIIFTDGKIQALFTAYWDLLAKRYAKIPSGLLSFELLAEPAIPNGDLQQYCDVLSPVTQRIWSHNPNRIVIANDAWKQVPEQLASLGCCLSYHSHIYTLDKRTLEGFGIPYESVWPMQYLPMSYSPDSGKLVLECENSLKKGILHVYYGYVGTTMNVSADGQTLLSPEPYQSEEMIFKTSCILPQGTKKLTFTPSDWGSLMAISIEQEDAQVITIPTHNLYGPDHGFEPFPTIMIHDDGTLENMDHPPHLLNSAYILEKQLKPYIDCAKRNHVSFIMTEVGTDTLELSPTEYVEYHEMWLGALKENNIGWMYNCVHNALAPKNLMWLNDESSKFTQFSNTDIPNYQVNDVIMDMLKRYQ</sequence>
<dbReference type="RefSeq" id="WP_157723504.1">
    <property type="nucleotide sequence ID" value="NZ_LRVM01000004.1"/>
</dbReference>
<feature type="domain" description="Glycoside hydrolase family 5" evidence="9">
    <location>
        <begin position="103"/>
        <end position="275"/>
    </location>
</feature>
<keyword evidence="3" id="KW-0136">Cellulose degradation</keyword>
<dbReference type="InterPro" id="IPR017853">
    <property type="entry name" value="GH"/>
</dbReference>
<dbReference type="Proteomes" id="UP000070539">
    <property type="component" value="Unassembled WGS sequence"/>
</dbReference>
<dbReference type="Gene3D" id="3.20.20.80">
    <property type="entry name" value="Glycosidases"/>
    <property type="match status" value="1"/>
</dbReference>
<dbReference type="OrthoDB" id="9800475at2"/>
<protein>
    <submittedName>
        <fullName evidence="10">Cellulase (Glycosyl hydrolase family 5)</fullName>
    </submittedName>
</protein>
<gene>
    <name evidence="10" type="ORF">CLNEO_14460</name>
</gene>
<dbReference type="GO" id="GO:0009986">
    <property type="term" value="C:cell surface"/>
    <property type="evidence" value="ECO:0007669"/>
    <property type="project" value="TreeGrafter"/>
</dbReference>
<evidence type="ECO:0000313" key="10">
    <source>
        <dbReference type="EMBL" id="KXL52905.1"/>
    </source>
</evidence>
<comment type="caution">
    <text evidence="10">The sequence shown here is derived from an EMBL/GenBank/DDBJ whole genome shotgun (WGS) entry which is preliminary data.</text>
</comment>
<dbReference type="GO" id="GO:0005576">
    <property type="term" value="C:extracellular region"/>
    <property type="evidence" value="ECO:0007669"/>
    <property type="project" value="TreeGrafter"/>
</dbReference>
<dbReference type="STRING" id="36847.CLNEO_14460"/>
<keyword evidence="11" id="KW-1185">Reference proteome</keyword>
<keyword evidence="5 7" id="KW-0326">Glycosidase</keyword>
<keyword evidence="2 7" id="KW-0378">Hydrolase</keyword>
<dbReference type="EMBL" id="LRVM01000004">
    <property type="protein sequence ID" value="KXL52905.1"/>
    <property type="molecule type" value="Genomic_DNA"/>
</dbReference>
<evidence type="ECO:0000256" key="6">
    <source>
        <dbReference type="ARBA" id="ARBA00023326"/>
    </source>
</evidence>
<evidence type="ECO:0000256" key="3">
    <source>
        <dbReference type="ARBA" id="ARBA00023001"/>
    </source>
</evidence>
<reference evidence="10 11" key="1">
    <citation type="submission" date="2016-01" db="EMBL/GenBank/DDBJ databases">
        <title>Genome sequence of Clostridium neopropionicum X4, DSM-3847.</title>
        <authorList>
            <person name="Poehlein A."/>
            <person name="Beck M.H."/>
            <person name="Bengelsdorf F.R."/>
            <person name="Daniel R."/>
            <person name="Duerre P."/>
        </authorList>
    </citation>
    <scope>NUCLEOTIDE SEQUENCE [LARGE SCALE GENOMIC DNA]</scope>
    <source>
        <strain evidence="10 11">DSM-3847</strain>
    </source>
</reference>
<comment type="similarity">
    <text evidence="1 7">Belongs to the glycosyl hydrolase 5 (cellulase A) family.</text>
</comment>
<evidence type="ECO:0000256" key="2">
    <source>
        <dbReference type="ARBA" id="ARBA00022801"/>
    </source>
</evidence>
<name>A0A136WEG7_9FIRM</name>
<evidence type="ECO:0000313" key="11">
    <source>
        <dbReference type="Proteomes" id="UP000070539"/>
    </source>
</evidence>
<dbReference type="InterPro" id="IPR001547">
    <property type="entry name" value="Glyco_hydro_5"/>
</dbReference>
<keyword evidence="4" id="KW-0119">Carbohydrate metabolism</keyword>
<dbReference type="SUPFAM" id="SSF51445">
    <property type="entry name" value="(Trans)glycosidases"/>
    <property type="match status" value="1"/>
</dbReference>
<evidence type="ECO:0000256" key="8">
    <source>
        <dbReference type="SAM" id="SignalP"/>
    </source>
</evidence>
<dbReference type="GO" id="GO:0008422">
    <property type="term" value="F:beta-glucosidase activity"/>
    <property type="evidence" value="ECO:0007669"/>
    <property type="project" value="TreeGrafter"/>
</dbReference>
<evidence type="ECO:0000259" key="9">
    <source>
        <dbReference type="Pfam" id="PF00150"/>
    </source>
</evidence>
<dbReference type="PANTHER" id="PTHR31297:SF41">
    <property type="entry name" value="ENDOGLUCANASE, PUTATIVE (AFU_ORTHOLOGUE AFUA_5G01830)-RELATED"/>
    <property type="match status" value="1"/>
</dbReference>
<keyword evidence="8" id="KW-0732">Signal</keyword>
<evidence type="ECO:0000256" key="5">
    <source>
        <dbReference type="ARBA" id="ARBA00023295"/>
    </source>
</evidence>